<dbReference type="VEuPathDB" id="FungiDB:A1Q1_04455"/>
<dbReference type="GeneID" id="25987968"/>
<gene>
    <name evidence="4" type="ORF">A1Q1_04455</name>
</gene>
<protein>
    <recommendedName>
        <fullName evidence="3">RRM domain-containing protein</fullName>
    </recommendedName>
</protein>
<dbReference type="SMART" id="SM00360">
    <property type="entry name" value="RRM"/>
    <property type="match status" value="1"/>
</dbReference>
<dbReference type="OrthoDB" id="377209at2759"/>
<dbReference type="InterPro" id="IPR000504">
    <property type="entry name" value="RRM_dom"/>
</dbReference>
<name>J6EVF1_TRIAS</name>
<evidence type="ECO:0000313" key="4">
    <source>
        <dbReference type="EMBL" id="EJT46777.1"/>
    </source>
</evidence>
<dbReference type="HOGENOM" id="CLU_010743_3_0_1"/>
<dbReference type="GO" id="GO:0003723">
    <property type="term" value="F:RNA binding"/>
    <property type="evidence" value="ECO:0007669"/>
    <property type="project" value="UniProtKB-UniRule"/>
</dbReference>
<sequence>MSRKLDLSQFRGDSSDEEELLPPRKSSLLIFRLARIALEEFAQAFEGEKEGPGRRAKGFVKAGNTAAYKQFSRSGLSRTSPPSISTRPRGKRAMDTFLEEIKSNQEGREARLGRIAQREGRSVTSLAAFDGPGAIRQTEAEGNLPQAVSEDSLGELFAKAGSVGTVKIMWPREHDHHRSRAGLTGFVCFMQRPDAERAVQQFDGFDWNGNTLRVTWSKPVAIPRQAAYEPRDEPSRDSLPSWYDNLERKQYWMGSLGKEQQDFLEAVANRVHDHGKGLLNTLRNNERSNPKQSADYHVFNYFLDDSYAFPPARIAAFEDEGYASFCSTDSAEERDQKEYGKAYLGRLARRRFEAMLRGMTGKRVEIARAMEFALKHAEAADEASPLPNVWRYRQAFEKRLNHVFDHLATVHRNLLEHAGTISAHVFRQQVEAVLELWERWLLHAEITLAELERPTPAPVVDASPQSQRKGAGFKSSFKRIGPEGRDRSAFTAGVEQEDLDGDVMEDVDGESIRDDGGESSEDVDGESMGDADGESLGDIDAECA</sequence>
<dbReference type="SUPFAM" id="SSF54928">
    <property type="entry name" value="RNA-binding domain, RBD"/>
    <property type="match status" value="1"/>
</dbReference>
<dbReference type="Gene3D" id="3.30.70.330">
    <property type="match status" value="1"/>
</dbReference>
<dbReference type="PANTHER" id="PTHR23140">
    <property type="entry name" value="RNA PROCESSING PROTEIN LD23810P"/>
    <property type="match status" value="1"/>
</dbReference>
<feature type="region of interest" description="Disordered" evidence="2">
    <location>
        <begin position="456"/>
        <end position="544"/>
    </location>
</feature>
<accession>J6EVF1</accession>
<dbReference type="InterPro" id="IPR035979">
    <property type="entry name" value="RBD_domain_sf"/>
</dbReference>
<proteinExistence type="predicted"/>
<dbReference type="Pfam" id="PF00076">
    <property type="entry name" value="RRM_1"/>
    <property type="match status" value="1"/>
</dbReference>
<dbReference type="EMBL" id="ALBS01000276">
    <property type="protein sequence ID" value="EJT46777.1"/>
    <property type="molecule type" value="Genomic_DNA"/>
</dbReference>
<comment type="caution">
    <text evidence="4">The sequence shown here is derived from an EMBL/GenBank/DDBJ whole genome shotgun (WGS) entry which is preliminary data.</text>
</comment>
<evidence type="ECO:0000259" key="3">
    <source>
        <dbReference type="PROSITE" id="PS50102"/>
    </source>
</evidence>
<dbReference type="PROSITE" id="PS50102">
    <property type="entry name" value="RRM"/>
    <property type="match status" value="1"/>
</dbReference>
<dbReference type="GO" id="GO:0005634">
    <property type="term" value="C:nucleus"/>
    <property type="evidence" value="ECO:0007669"/>
    <property type="project" value="TreeGrafter"/>
</dbReference>
<feature type="compositionally biased region" description="Low complexity" evidence="2">
    <location>
        <begin position="77"/>
        <end position="87"/>
    </location>
</feature>
<feature type="region of interest" description="Disordered" evidence="2">
    <location>
        <begin position="71"/>
        <end position="90"/>
    </location>
</feature>
<dbReference type="KEGG" id="tasa:A1Q1_04455"/>
<dbReference type="RefSeq" id="XP_014178296.1">
    <property type="nucleotide sequence ID" value="XM_014322821.1"/>
</dbReference>
<feature type="region of interest" description="Disordered" evidence="2">
    <location>
        <begin position="1"/>
        <end position="21"/>
    </location>
</feature>
<feature type="compositionally biased region" description="Acidic residues" evidence="2">
    <location>
        <begin position="517"/>
        <end position="544"/>
    </location>
</feature>
<dbReference type="PANTHER" id="PTHR23140:SF0">
    <property type="entry name" value="U2 SNRNP-ASSOCIATED SURP MOTIF-CONTAINING PROTEIN"/>
    <property type="match status" value="1"/>
</dbReference>
<dbReference type="AlphaFoldDB" id="J6EVF1"/>
<reference evidence="4 5" key="1">
    <citation type="journal article" date="2012" name="Eukaryot. Cell">
        <title>Draft genome sequence of CBS 2479, the standard type strain of Trichosporon asahii.</title>
        <authorList>
            <person name="Yang R.Y."/>
            <person name="Li H.T."/>
            <person name="Zhu H."/>
            <person name="Zhou G.P."/>
            <person name="Wang M."/>
            <person name="Wang L."/>
        </authorList>
    </citation>
    <scope>NUCLEOTIDE SEQUENCE [LARGE SCALE GENOMIC DNA]</scope>
    <source>
        <strain evidence="5">ATCC 90039 / CBS 2479 / JCM 2466 / KCTC 7840 / NCYC 2677 / UAMH 7654</strain>
    </source>
</reference>
<organism evidence="4 5">
    <name type="scientific">Trichosporon asahii var. asahii (strain ATCC 90039 / CBS 2479 / JCM 2466 / KCTC 7840 / NBRC 103889/ NCYC 2677 / UAMH 7654)</name>
    <name type="common">Yeast</name>
    <dbReference type="NCBI Taxonomy" id="1186058"/>
    <lineage>
        <taxon>Eukaryota</taxon>
        <taxon>Fungi</taxon>
        <taxon>Dikarya</taxon>
        <taxon>Basidiomycota</taxon>
        <taxon>Agaricomycotina</taxon>
        <taxon>Tremellomycetes</taxon>
        <taxon>Trichosporonales</taxon>
        <taxon>Trichosporonaceae</taxon>
        <taxon>Trichosporon</taxon>
    </lineage>
</organism>
<keyword evidence="1" id="KW-0694">RNA-binding</keyword>
<evidence type="ECO:0000313" key="5">
    <source>
        <dbReference type="Proteomes" id="UP000002748"/>
    </source>
</evidence>
<dbReference type="Proteomes" id="UP000002748">
    <property type="component" value="Unassembled WGS sequence"/>
</dbReference>
<feature type="domain" description="RRM" evidence="3">
    <location>
        <begin position="142"/>
        <end position="219"/>
    </location>
</feature>
<feature type="compositionally biased region" description="Acidic residues" evidence="2">
    <location>
        <begin position="495"/>
        <end position="509"/>
    </location>
</feature>
<evidence type="ECO:0000256" key="2">
    <source>
        <dbReference type="SAM" id="MobiDB-lite"/>
    </source>
</evidence>
<dbReference type="InterPro" id="IPR012677">
    <property type="entry name" value="Nucleotide-bd_a/b_plait_sf"/>
</dbReference>
<evidence type="ECO:0000256" key="1">
    <source>
        <dbReference type="PROSITE-ProRule" id="PRU00176"/>
    </source>
</evidence>
<dbReference type="InterPro" id="IPR051485">
    <property type="entry name" value="SR-CTD_assoc_factor"/>
</dbReference>